<gene>
    <name evidence="2" type="ORF">COU12_01110</name>
</gene>
<keyword evidence="1" id="KW-1133">Transmembrane helix</keyword>
<comment type="caution">
    <text evidence="2">The sequence shown here is derived from an EMBL/GenBank/DDBJ whole genome shotgun (WGS) entry which is preliminary data.</text>
</comment>
<keyword evidence="1" id="KW-0472">Membrane</keyword>
<feature type="transmembrane region" description="Helical" evidence="1">
    <location>
        <begin position="12"/>
        <end position="33"/>
    </location>
</feature>
<dbReference type="AlphaFoldDB" id="A0A2M6WG66"/>
<dbReference type="Proteomes" id="UP000229530">
    <property type="component" value="Unassembled WGS sequence"/>
</dbReference>
<dbReference type="EMBL" id="PFBE01000015">
    <property type="protein sequence ID" value="PIT91800.1"/>
    <property type="molecule type" value="Genomic_DNA"/>
</dbReference>
<reference evidence="3" key="1">
    <citation type="submission" date="2017-09" db="EMBL/GenBank/DDBJ databases">
        <title>Depth-based differentiation of microbial function through sediment-hosted aquifers and enrichment of novel symbionts in the deep terrestrial subsurface.</title>
        <authorList>
            <person name="Probst A.J."/>
            <person name="Ladd B."/>
            <person name="Jarett J.K."/>
            <person name="Geller-Mcgrath D.E."/>
            <person name="Sieber C.M.K."/>
            <person name="Emerson J.B."/>
            <person name="Anantharaman K."/>
            <person name="Thomas B.C."/>
            <person name="Malmstrom R."/>
            <person name="Stieglmeier M."/>
            <person name="Klingl A."/>
            <person name="Woyke T."/>
            <person name="Ryan C.M."/>
            <person name="Banfield J.F."/>
        </authorList>
    </citation>
    <scope>NUCLEOTIDE SEQUENCE [LARGE SCALE GENOMIC DNA]</scope>
</reference>
<protein>
    <submittedName>
        <fullName evidence="2">Uncharacterized protein</fullName>
    </submittedName>
</protein>
<name>A0A2M6WG66_9BACT</name>
<organism evidence="2 3">
    <name type="scientific">Candidatus Jorgensenbacteria bacterium CG10_big_fil_rev_8_21_14_0_10_54_38</name>
    <dbReference type="NCBI Taxonomy" id="1974593"/>
    <lineage>
        <taxon>Bacteria</taxon>
        <taxon>Candidatus Joergenseniibacteriota</taxon>
    </lineage>
</organism>
<accession>A0A2M6WG66</accession>
<feature type="transmembrane region" description="Helical" evidence="1">
    <location>
        <begin position="53"/>
        <end position="76"/>
    </location>
</feature>
<proteinExistence type="predicted"/>
<keyword evidence="1" id="KW-0812">Transmembrane</keyword>
<evidence type="ECO:0000256" key="1">
    <source>
        <dbReference type="SAM" id="Phobius"/>
    </source>
</evidence>
<sequence length="81" mass="8838">MHLNARSLGLTAGIFAGAGWFLVMVFSLATGYADDLLMKIGGYHPGFSYNLGGAVWMGILHFIALYIVSYLFATVYNKLTK</sequence>
<evidence type="ECO:0000313" key="2">
    <source>
        <dbReference type="EMBL" id="PIT91800.1"/>
    </source>
</evidence>
<evidence type="ECO:0000313" key="3">
    <source>
        <dbReference type="Proteomes" id="UP000229530"/>
    </source>
</evidence>